<evidence type="ECO:0000313" key="2">
    <source>
        <dbReference type="Proteomes" id="UP000245431"/>
    </source>
</evidence>
<accession>A0A1D3JVH2</accession>
<sequence>MKKTPLPELVERIGQSAVAKGLGVSAPAISKALKAAREILVIEHEDGKFTAEEIRPFPCQMPAQKTAAWHLCS</sequence>
<name>A0A1D3JVH2_PSEVE</name>
<dbReference type="EMBL" id="LT599583">
    <property type="protein sequence ID" value="SBW80106.1"/>
    <property type="molecule type" value="Genomic_DNA"/>
</dbReference>
<proteinExistence type="predicted"/>
<dbReference type="SUPFAM" id="SSF47413">
    <property type="entry name" value="lambda repressor-like DNA-binding domains"/>
    <property type="match status" value="1"/>
</dbReference>
<dbReference type="AlphaFoldDB" id="A0A1D3JVH2"/>
<dbReference type="InterPro" id="IPR038202">
    <property type="entry name" value="Cro_sf"/>
</dbReference>
<dbReference type="InterPro" id="IPR010982">
    <property type="entry name" value="Lambda_DNA-bd_dom_sf"/>
</dbReference>
<evidence type="ECO:0008006" key="3">
    <source>
        <dbReference type="Google" id="ProtNLM"/>
    </source>
</evidence>
<evidence type="ECO:0000313" key="1">
    <source>
        <dbReference type="EMBL" id="SBW80106.1"/>
    </source>
</evidence>
<gene>
    <name evidence="1" type="ORF">PVE_R1G2220</name>
</gene>
<organism evidence="1 2">
    <name type="scientific">Pseudomonas veronii 1YdBTEX2</name>
    <dbReference type="NCBI Taxonomy" id="1295141"/>
    <lineage>
        <taxon>Bacteria</taxon>
        <taxon>Pseudomonadati</taxon>
        <taxon>Pseudomonadota</taxon>
        <taxon>Gammaproteobacteria</taxon>
        <taxon>Pseudomonadales</taxon>
        <taxon>Pseudomonadaceae</taxon>
        <taxon>Pseudomonas</taxon>
    </lineage>
</organism>
<dbReference type="Pfam" id="PF09048">
    <property type="entry name" value="Cro"/>
    <property type="match status" value="1"/>
</dbReference>
<dbReference type="RefSeq" id="WP_017848190.1">
    <property type="nucleotide sequence ID" value="NZ_AOUH01000027.1"/>
</dbReference>
<dbReference type="Gene3D" id="3.30.240.10">
    <property type="entry name" value="CRO Repressor"/>
    <property type="match status" value="1"/>
</dbReference>
<dbReference type="GO" id="GO:0003677">
    <property type="term" value="F:DNA binding"/>
    <property type="evidence" value="ECO:0007669"/>
    <property type="project" value="InterPro"/>
</dbReference>
<dbReference type="Proteomes" id="UP000245431">
    <property type="component" value="Chromosome PVE_r1"/>
</dbReference>
<dbReference type="InterPro" id="IPR000655">
    <property type="entry name" value="Cro-like"/>
</dbReference>
<reference evidence="2" key="1">
    <citation type="submission" date="2016-07" db="EMBL/GenBank/DDBJ databases">
        <authorList>
            <person name="Florea S."/>
            <person name="Webb J.S."/>
            <person name="Jaromczyk J."/>
            <person name="Schardl C.L."/>
        </authorList>
    </citation>
    <scope>NUCLEOTIDE SEQUENCE [LARGE SCALE GENOMIC DNA]</scope>
    <source>
        <strain evidence="2">1YdBTEX2</strain>
    </source>
</reference>
<dbReference type="GO" id="GO:0006355">
    <property type="term" value="P:regulation of DNA-templated transcription"/>
    <property type="evidence" value="ECO:0007669"/>
    <property type="project" value="InterPro"/>
</dbReference>
<protein>
    <recommendedName>
        <fullName evidence="3">Cro/Cl family transcriptional regulator</fullName>
    </recommendedName>
</protein>